<gene>
    <name evidence="1" type="primary">POLA2_2</name>
    <name evidence="1" type="ORF">K3G42_011114</name>
</gene>
<sequence>MCLYRGAWRAKVAELWAIRIFFLLYCRRYCRRLLFISLLSPLIPSSYYPLYPPAEEINIDYENFYHYAKLPVSPDVLITPSDLRYFIKDILGCICMNPGRLTKGQVGGTYGRLYVQQQIHREERKSPCVAAQVIKI</sequence>
<comment type="caution">
    <text evidence="1">The sequence shown here is derived from an EMBL/GenBank/DDBJ whole genome shotgun (WGS) entry which is preliminary data.</text>
</comment>
<dbReference type="Proteomes" id="UP000827872">
    <property type="component" value="Linkage Group LG01"/>
</dbReference>
<accession>A0ACB8G934</accession>
<evidence type="ECO:0000313" key="1">
    <source>
        <dbReference type="EMBL" id="KAH8016007.1"/>
    </source>
</evidence>
<evidence type="ECO:0000313" key="2">
    <source>
        <dbReference type="Proteomes" id="UP000827872"/>
    </source>
</evidence>
<reference evidence="1" key="1">
    <citation type="submission" date="2021-08" db="EMBL/GenBank/DDBJ databases">
        <title>The first chromosome-level gecko genome reveals the dynamic sex chromosomes of Neotropical dwarf geckos (Sphaerodactylidae: Sphaerodactylus).</title>
        <authorList>
            <person name="Pinto B.J."/>
            <person name="Keating S.E."/>
            <person name="Gamble T."/>
        </authorList>
    </citation>
    <scope>NUCLEOTIDE SEQUENCE</scope>
    <source>
        <strain evidence="1">TG3544</strain>
    </source>
</reference>
<protein>
    <submittedName>
        <fullName evidence="1">DNA polymerase alpha subunit B</fullName>
    </submittedName>
</protein>
<organism evidence="1 2">
    <name type="scientific">Sphaerodactylus townsendi</name>
    <dbReference type="NCBI Taxonomy" id="933632"/>
    <lineage>
        <taxon>Eukaryota</taxon>
        <taxon>Metazoa</taxon>
        <taxon>Chordata</taxon>
        <taxon>Craniata</taxon>
        <taxon>Vertebrata</taxon>
        <taxon>Euteleostomi</taxon>
        <taxon>Lepidosauria</taxon>
        <taxon>Squamata</taxon>
        <taxon>Bifurcata</taxon>
        <taxon>Gekkota</taxon>
        <taxon>Sphaerodactylidae</taxon>
        <taxon>Sphaerodactylus</taxon>
    </lineage>
</organism>
<proteinExistence type="predicted"/>
<name>A0ACB8G934_9SAUR</name>
<dbReference type="EMBL" id="CM037614">
    <property type="protein sequence ID" value="KAH8016007.1"/>
    <property type="molecule type" value="Genomic_DNA"/>
</dbReference>
<keyword evidence="2" id="KW-1185">Reference proteome</keyword>